<evidence type="ECO:0000313" key="2">
    <source>
        <dbReference type="EMBL" id="UOO89281.1"/>
    </source>
</evidence>
<feature type="transmembrane region" description="Helical" evidence="1">
    <location>
        <begin position="84"/>
        <end position="106"/>
    </location>
</feature>
<evidence type="ECO:0000256" key="1">
    <source>
        <dbReference type="SAM" id="Phobius"/>
    </source>
</evidence>
<sequence length="565" mass="63105">MYQLLGIETNASTQEIQRAIARQELYKTLSPEAINKCKAYLLNAENRQRYDLKLFSEHPELVHHQTNAHLNENKQQSNTVFKKGFFIGFSVATLLGGSIWGAQYLYDQYRAKTILESIEEQKTVFSTSIEQAYLPSSEVKPGSLRRQIFSLMQEQESIQKDLVLNLPAAEGVQYDFSSLVLSVYLNGNGLPSSLKGYKMEYFPSYENQTLTWKCVSNLSDEIRPKNCLRQIQPMTKEKILKNIFEAELNQLKQQSSQPDLAKPLDTSTGNNFIPPITNECTKFQEKLKQKQFDVFAAGAYSGQSSEYQIDSSGHQAHWMDVSVMHNKPVVLILGAYEPSIWRIKWEPNTVIVGVVLTGYHDQKILGLPKSVPVLTTTSQKNECGANYVSSENAGAVNQLSKSILKQDIKSLVLAKNGQALIGNITAQTPLTMSSDTTLEQIIDKNMPLAGRKGIEQAVQKGLLRPALPADLKQWQKAYDQAHNVHRPPIVGEERPQNGSYLLRGGDSAYVILKPMTIPAGLYGAHSVEFLLPKGIQKPSGNLGHSTIYDLSNGQCYGPHPKCLRQ</sequence>
<evidence type="ECO:0000313" key="3">
    <source>
        <dbReference type="Proteomes" id="UP000832011"/>
    </source>
</evidence>
<keyword evidence="1" id="KW-1133">Transmembrane helix</keyword>
<organism evidence="2 3">
    <name type="scientific">Vitreoscilla massiliensis</name>
    <dbReference type="NCBI Taxonomy" id="1689272"/>
    <lineage>
        <taxon>Bacteria</taxon>
        <taxon>Pseudomonadati</taxon>
        <taxon>Pseudomonadota</taxon>
        <taxon>Betaproteobacteria</taxon>
        <taxon>Neisseriales</taxon>
        <taxon>Neisseriaceae</taxon>
        <taxon>Vitreoscilla</taxon>
    </lineage>
</organism>
<keyword evidence="1" id="KW-0472">Membrane</keyword>
<dbReference type="EMBL" id="CP091511">
    <property type="protein sequence ID" value="UOO89281.1"/>
    <property type="molecule type" value="Genomic_DNA"/>
</dbReference>
<name>A0ABY4E0M3_9NEIS</name>
<reference evidence="2 3" key="1">
    <citation type="journal article" date="2022" name="Res Sq">
        <title>Evolution of multicellular longitudinally dividing oral cavity symbionts (Neisseriaceae).</title>
        <authorList>
            <person name="Nyongesa S."/>
            <person name="Weber P."/>
            <person name="Bernet E."/>
            <person name="Pullido F."/>
            <person name="Nieckarz M."/>
            <person name="Delaby M."/>
            <person name="Nieves C."/>
            <person name="Viehboeck T."/>
            <person name="Krause N."/>
            <person name="Rivera-Millot A."/>
            <person name="Nakamura A."/>
            <person name="Vischer N."/>
            <person name="VanNieuwenhze M."/>
            <person name="Brun Y."/>
            <person name="Cava F."/>
            <person name="Bulgheresi S."/>
            <person name="Veyrier F."/>
        </authorList>
    </citation>
    <scope>NUCLEOTIDE SEQUENCE [LARGE SCALE GENOMIC DNA]</scope>
    <source>
        <strain evidence="2 3">SN4</strain>
    </source>
</reference>
<dbReference type="RefSeq" id="WP_058356980.1">
    <property type="nucleotide sequence ID" value="NZ_CABKVG010000010.1"/>
</dbReference>
<gene>
    <name evidence="2" type="ORF">LVJ82_17850</name>
</gene>
<protein>
    <submittedName>
        <fullName evidence="2">J domain-containing protein</fullName>
    </submittedName>
</protein>
<accession>A0ABY4E0M3</accession>
<keyword evidence="3" id="KW-1185">Reference proteome</keyword>
<dbReference type="Proteomes" id="UP000832011">
    <property type="component" value="Chromosome"/>
</dbReference>
<proteinExistence type="predicted"/>
<keyword evidence="1" id="KW-0812">Transmembrane</keyword>